<dbReference type="Pfam" id="PF00082">
    <property type="entry name" value="Peptidase_S8"/>
    <property type="match status" value="1"/>
</dbReference>
<feature type="domain" description="Inhibitor I9" evidence="9">
    <location>
        <begin position="1"/>
        <end position="42"/>
    </location>
</feature>
<keyword evidence="6" id="KW-0720">Serine protease</keyword>
<comment type="caution">
    <text evidence="7">Lacks conserved residue(s) required for the propagation of feature annotation.</text>
</comment>
<dbReference type="GO" id="GO:0006508">
    <property type="term" value="P:proteolysis"/>
    <property type="evidence" value="ECO:0007669"/>
    <property type="project" value="UniProtKB-KW"/>
</dbReference>
<dbReference type="AlphaFoldDB" id="A0AAW2BK52"/>
<dbReference type="Proteomes" id="UP001459277">
    <property type="component" value="Unassembled WGS sequence"/>
</dbReference>
<evidence type="ECO:0000313" key="11">
    <source>
        <dbReference type="Proteomes" id="UP001459277"/>
    </source>
</evidence>
<dbReference type="Gene3D" id="3.50.30.30">
    <property type="match status" value="1"/>
</dbReference>
<dbReference type="InterPro" id="IPR015500">
    <property type="entry name" value="Peptidase_S8_subtilisin-rel"/>
</dbReference>
<dbReference type="InterPro" id="IPR045051">
    <property type="entry name" value="SBT"/>
</dbReference>
<proteinExistence type="inferred from homology"/>
<dbReference type="InterPro" id="IPR000209">
    <property type="entry name" value="Peptidase_S8/S53_dom"/>
</dbReference>
<evidence type="ECO:0000256" key="4">
    <source>
        <dbReference type="ARBA" id="ARBA00022729"/>
    </source>
</evidence>
<comment type="subcellular location">
    <subcellularLocation>
        <location evidence="1">Secreted</location>
    </subcellularLocation>
</comment>
<dbReference type="GO" id="GO:0004252">
    <property type="term" value="F:serine-type endopeptidase activity"/>
    <property type="evidence" value="ECO:0007669"/>
    <property type="project" value="InterPro"/>
</dbReference>
<evidence type="ECO:0000256" key="7">
    <source>
        <dbReference type="PROSITE-ProRule" id="PRU01240"/>
    </source>
</evidence>
<keyword evidence="3" id="KW-0645">Protease</keyword>
<dbReference type="InterPro" id="IPR037045">
    <property type="entry name" value="S8pro/Inhibitor_I9_sf"/>
</dbReference>
<dbReference type="InterPro" id="IPR036852">
    <property type="entry name" value="Peptidase_S8/S53_dom_sf"/>
</dbReference>
<dbReference type="PRINTS" id="PR00723">
    <property type="entry name" value="SUBTILISIN"/>
</dbReference>
<keyword evidence="4" id="KW-0732">Signal</keyword>
<gene>
    <name evidence="10" type="ORF">SO802_034035</name>
</gene>
<evidence type="ECO:0000256" key="6">
    <source>
        <dbReference type="ARBA" id="ARBA00022825"/>
    </source>
</evidence>
<dbReference type="PANTHER" id="PTHR10795">
    <property type="entry name" value="PROPROTEIN CONVERTASE SUBTILISIN/KEXIN"/>
    <property type="match status" value="1"/>
</dbReference>
<comment type="similarity">
    <text evidence="2 7">Belongs to the peptidase S8 family.</text>
</comment>
<organism evidence="10 11">
    <name type="scientific">Lithocarpus litseifolius</name>
    <dbReference type="NCBI Taxonomy" id="425828"/>
    <lineage>
        <taxon>Eukaryota</taxon>
        <taxon>Viridiplantae</taxon>
        <taxon>Streptophyta</taxon>
        <taxon>Embryophyta</taxon>
        <taxon>Tracheophyta</taxon>
        <taxon>Spermatophyta</taxon>
        <taxon>Magnoliopsida</taxon>
        <taxon>eudicotyledons</taxon>
        <taxon>Gunneridae</taxon>
        <taxon>Pentapetalae</taxon>
        <taxon>rosids</taxon>
        <taxon>fabids</taxon>
        <taxon>Fagales</taxon>
        <taxon>Fagaceae</taxon>
        <taxon>Lithocarpus</taxon>
    </lineage>
</organism>
<accession>A0AAW2BK52</accession>
<dbReference type="GO" id="GO:0005576">
    <property type="term" value="C:extracellular region"/>
    <property type="evidence" value="ECO:0007669"/>
    <property type="project" value="UniProtKB-SubCell"/>
</dbReference>
<dbReference type="Pfam" id="PF05922">
    <property type="entry name" value="Inhibitor_I9"/>
    <property type="match status" value="1"/>
</dbReference>
<evidence type="ECO:0000256" key="1">
    <source>
        <dbReference type="ARBA" id="ARBA00004613"/>
    </source>
</evidence>
<dbReference type="SUPFAM" id="SSF52743">
    <property type="entry name" value="Subtilisin-like"/>
    <property type="match status" value="1"/>
</dbReference>
<sequence length="462" mass="49103">MVYPYQNVITGFATRLTAEEAKAMEKKDNVLFVRKETILALHTTHSPKFLLGLHQELNGKREFEGMACNNKLIDARIFQYVATKKDALFSKLPLDDDGHGTHVLSITVGNFVKGTNVLGNAKGTAAGTAPLAHLAMYKVCSGDGCPASAILVGFDVAIEDGVDVIFVSLGVLAEPIKVFFQDIVGIGAFKAMERGIFVSASAGNVGPFNSTMVNGLGTLNKVNVKGKMVLCAGGGGQEAIILMNDELDGFNISADEHVLPATHGGYADGLKIKAYINSTSQPVASIVFKGTVIEKSCSPMISSTSSRGPSLVSTGTLKPDVIGLGTNILAAWPTIFTPRNNDNLNSALKMNSGTLMSCPHLSGMAALLKSSHPDWSPATIKFVIITTFNALNLEGKPIFYYNMVPANIFATGAGHVNPSKANDPGLIYDIQPGDYIPYLCGLNYAKKELALIVSRTVKCLKI</sequence>
<dbReference type="EMBL" id="JAZDWU010000012">
    <property type="protein sequence ID" value="KAK9984510.1"/>
    <property type="molecule type" value="Genomic_DNA"/>
</dbReference>
<evidence type="ECO:0000259" key="8">
    <source>
        <dbReference type="Pfam" id="PF00082"/>
    </source>
</evidence>
<protein>
    <submittedName>
        <fullName evidence="10">Uncharacterized protein</fullName>
    </submittedName>
</protein>
<keyword evidence="5" id="KW-0378">Hydrolase</keyword>
<comment type="caution">
    <text evidence="10">The sequence shown here is derived from an EMBL/GenBank/DDBJ whole genome shotgun (WGS) entry which is preliminary data.</text>
</comment>
<evidence type="ECO:0000259" key="9">
    <source>
        <dbReference type="Pfam" id="PF05922"/>
    </source>
</evidence>
<evidence type="ECO:0000256" key="3">
    <source>
        <dbReference type="ARBA" id="ARBA00022670"/>
    </source>
</evidence>
<reference evidence="10 11" key="1">
    <citation type="submission" date="2024-01" db="EMBL/GenBank/DDBJ databases">
        <title>A telomere-to-telomere, gap-free genome of sweet tea (Lithocarpus litseifolius).</title>
        <authorList>
            <person name="Zhou J."/>
        </authorList>
    </citation>
    <scope>NUCLEOTIDE SEQUENCE [LARGE SCALE GENOMIC DNA]</scope>
    <source>
        <strain evidence="10">Zhou-2022a</strain>
        <tissue evidence="10">Leaf</tissue>
    </source>
</reference>
<evidence type="ECO:0000256" key="2">
    <source>
        <dbReference type="ARBA" id="ARBA00011073"/>
    </source>
</evidence>
<feature type="domain" description="Peptidase S8/S53" evidence="8">
    <location>
        <begin position="94"/>
        <end position="390"/>
    </location>
</feature>
<dbReference type="CDD" id="cd02120">
    <property type="entry name" value="PA_subtilisin_like"/>
    <property type="match status" value="1"/>
</dbReference>
<dbReference type="PROSITE" id="PS51892">
    <property type="entry name" value="SUBTILASE"/>
    <property type="match status" value="1"/>
</dbReference>
<keyword evidence="11" id="KW-1185">Reference proteome</keyword>
<dbReference type="Gene3D" id="3.40.50.200">
    <property type="entry name" value="Peptidase S8/S53 domain"/>
    <property type="match status" value="2"/>
</dbReference>
<evidence type="ECO:0000313" key="10">
    <source>
        <dbReference type="EMBL" id="KAK9984510.1"/>
    </source>
</evidence>
<dbReference type="Gene3D" id="3.30.70.80">
    <property type="entry name" value="Peptidase S8 propeptide/proteinase inhibitor I9"/>
    <property type="match status" value="1"/>
</dbReference>
<evidence type="ECO:0000256" key="5">
    <source>
        <dbReference type="ARBA" id="ARBA00022801"/>
    </source>
</evidence>
<name>A0AAW2BK52_9ROSI</name>
<dbReference type="InterPro" id="IPR010259">
    <property type="entry name" value="S8pro/Inhibitor_I9"/>
</dbReference>